<gene>
    <name evidence="2" type="ORF">SPI_03734</name>
</gene>
<proteinExistence type="predicted"/>
<dbReference type="OrthoDB" id="4866493at2759"/>
<keyword evidence="3" id="KW-1185">Reference proteome</keyword>
<dbReference type="Proteomes" id="UP000076874">
    <property type="component" value="Unassembled WGS sequence"/>
</dbReference>
<dbReference type="Pfam" id="PF14033">
    <property type="entry name" value="DUF4246"/>
    <property type="match status" value="1"/>
</dbReference>
<organism evidence="2 3">
    <name type="scientific">Niveomyces insectorum RCEF 264</name>
    <dbReference type="NCBI Taxonomy" id="1081102"/>
    <lineage>
        <taxon>Eukaryota</taxon>
        <taxon>Fungi</taxon>
        <taxon>Dikarya</taxon>
        <taxon>Ascomycota</taxon>
        <taxon>Pezizomycotina</taxon>
        <taxon>Sordariomycetes</taxon>
        <taxon>Hypocreomycetidae</taxon>
        <taxon>Hypocreales</taxon>
        <taxon>Cordycipitaceae</taxon>
        <taxon>Niveomyces</taxon>
    </lineage>
</organism>
<accession>A0A167WBA3</accession>
<dbReference type="InterPro" id="IPR049192">
    <property type="entry name" value="DUF4246_C"/>
</dbReference>
<dbReference type="InterPro" id="IPR025340">
    <property type="entry name" value="DUF4246"/>
</dbReference>
<feature type="domain" description="DUF4246" evidence="1">
    <location>
        <begin position="4"/>
        <end position="479"/>
    </location>
</feature>
<comment type="caution">
    <text evidence="2">The sequence shown here is derived from an EMBL/GenBank/DDBJ whole genome shotgun (WGS) entry which is preliminary data.</text>
</comment>
<sequence length="566" mass="63456">MPGLIDPNWLPLIYGQTRVLGQGGRVGLLSAAEAMGRGTAADLQSWERSALEIRPGSRPGTMTKAQMHLRKRRAYRFSPCFQWLPCEVALGQDRDKTKKQHDAPQVTITSYINNLHPRWYRTLYQTIEQCIAASIQPWNEVLLFRNKGKDPKRFQGRDPPRIRTFGVQWTPEFPKWAADLETVSTDKESKAYHDAYAKVCDYIQQPDDLQAPPAWPGEPHIGADWETSLGLLRAVSLKYDRIKHWLHPEPGTAFTFDEWKAGKTGAAIVPPRLLGGKRPVTLHDHQFYTVSLGDMFQEQGLQVVVEMGSVELLPGEPACGETDWQLAGTLNEHIVATSVIYFSSVNMTPESAALSFRVEADLDPLLHTFGPASGSMPYHPFEPLAAIYGLGTIWRLGDNVYHGPGGTGPAVQALGTVLTPDGRLVTFPNAVQHKIGACNPLDTSLPGRRRFLKMHLVDPHYRIASTRNVPPQQRDWWAAAAALDRIDWAAHSIPPEVVDMIEQETGQDPWPLSPAEAARLWKQAKDEQRAVQDDTFSKMCHYMFGSWASEGFGWPFDLFPHEYRSV</sequence>
<dbReference type="EMBL" id="AZHD01000005">
    <property type="protein sequence ID" value="OAA63571.1"/>
    <property type="molecule type" value="Genomic_DNA"/>
</dbReference>
<name>A0A167WBA3_9HYPO</name>
<dbReference type="PANTHER" id="PTHR33119:SF1">
    <property type="entry name" value="FE2OG DIOXYGENASE DOMAIN-CONTAINING PROTEIN"/>
    <property type="match status" value="1"/>
</dbReference>
<dbReference type="STRING" id="1081102.A0A167WBA3"/>
<protein>
    <recommendedName>
        <fullName evidence="1">DUF4246 domain-containing protein</fullName>
    </recommendedName>
</protein>
<evidence type="ECO:0000313" key="3">
    <source>
        <dbReference type="Proteomes" id="UP000076874"/>
    </source>
</evidence>
<dbReference type="AlphaFoldDB" id="A0A167WBA3"/>
<reference evidence="2 3" key="1">
    <citation type="journal article" date="2016" name="Genome Biol. Evol.">
        <title>Divergent and convergent evolution of fungal pathogenicity.</title>
        <authorList>
            <person name="Shang Y."/>
            <person name="Xiao G."/>
            <person name="Zheng P."/>
            <person name="Cen K."/>
            <person name="Zhan S."/>
            <person name="Wang C."/>
        </authorList>
    </citation>
    <scope>NUCLEOTIDE SEQUENCE [LARGE SCALE GENOMIC DNA]</scope>
    <source>
        <strain evidence="2 3">RCEF 264</strain>
    </source>
</reference>
<evidence type="ECO:0000259" key="1">
    <source>
        <dbReference type="Pfam" id="PF14033"/>
    </source>
</evidence>
<dbReference type="PANTHER" id="PTHR33119">
    <property type="entry name" value="IFI3P"/>
    <property type="match status" value="1"/>
</dbReference>
<evidence type="ECO:0000313" key="2">
    <source>
        <dbReference type="EMBL" id="OAA63571.1"/>
    </source>
</evidence>